<evidence type="ECO:0000256" key="3">
    <source>
        <dbReference type="ARBA" id="ARBA00022741"/>
    </source>
</evidence>
<comment type="similarity">
    <text evidence="1">Belongs to the ABC transporter superfamily.</text>
</comment>
<evidence type="ECO:0000313" key="7">
    <source>
        <dbReference type="Proteomes" id="UP000005459"/>
    </source>
</evidence>
<gene>
    <name evidence="6" type="ORF">ThimaDRAFT_1969</name>
</gene>
<dbReference type="PROSITE" id="PS00211">
    <property type="entry name" value="ABC_TRANSPORTER_1"/>
    <property type="match status" value="1"/>
</dbReference>
<keyword evidence="2" id="KW-0813">Transport</keyword>
<evidence type="ECO:0000256" key="2">
    <source>
        <dbReference type="ARBA" id="ARBA00022448"/>
    </source>
</evidence>
<sequence length="412" mass="45429">MTAAIRIENLGKRFRRYHADRPRTLKETLVSGWRPRGKGEEFWALRHVDLAVAAGEMVGIVGQNGAGKSTLLQLTGGVGTPDEGAVRVRGRIGALLDLGAGFSGDLTGRENVFVTGVAAGLTIREVRRRFERIVSFAELEDSIDNPVRTYSSGMQMRLGFSVAVHTDPEVLLVDEFLSVGDLAFQTKCLNRIREIKASGCAILLISHSPTQINELCDRAIWLKRGEVVVAGLPEVVTGQYEVEMRSETRRRTPHRPTTLAASGLKLEVNRNRFGSQEVEIVDVRLTPGEEIGQGEALVVAIEFNAPKAVRAPRFNVGISRAEDGFSCLDLNTEVIGDRAEVLGRGWATLSIKRLDLAAGRYYVNVGVFQSDWEYAYDYHWEVYPLRVEGGVSSKGVLGPPFRWDLEAHRALS</sequence>
<dbReference type="GO" id="GO:0016020">
    <property type="term" value="C:membrane"/>
    <property type="evidence" value="ECO:0007669"/>
    <property type="project" value="InterPro"/>
</dbReference>
<dbReference type="InterPro" id="IPR029439">
    <property type="entry name" value="Wzt_C"/>
</dbReference>
<evidence type="ECO:0000256" key="4">
    <source>
        <dbReference type="ARBA" id="ARBA00022840"/>
    </source>
</evidence>
<dbReference type="SMART" id="SM00382">
    <property type="entry name" value="AAA"/>
    <property type="match status" value="1"/>
</dbReference>
<dbReference type="PANTHER" id="PTHR46743">
    <property type="entry name" value="TEICHOIC ACIDS EXPORT ATP-BINDING PROTEIN TAGH"/>
    <property type="match status" value="1"/>
</dbReference>
<dbReference type="PATRIC" id="fig|768671.3.peg.2086"/>
<organism evidence="6 7">
    <name type="scientific">Thiocapsa marina 5811</name>
    <dbReference type="NCBI Taxonomy" id="768671"/>
    <lineage>
        <taxon>Bacteria</taxon>
        <taxon>Pseudomonadati</taxon>
        <taxon>Pseudomonadota</taxon>
        <taxon>Gammaproteobacteria</taxon>
        <taxon>Chromatiales</taxon>
        <taxon>Chromatiaceae</taxon>
        <taxon>Thiocapsa</taxon>
    </lineage>
</organism>
<dbReference type="PROSITE" id="PS50893">
    <property type="entry name" value="ABC_TRANSPORTER_2"/>
    <property type="match status" value="1"/>
</dbReference>
<dbReference type="OrthoDB" id="9778870at2"/>
<keyword evidence="6" id="KW-0378">Hydrolase</keyword>
<dbReference type="SUPFAM" id="SSF52540">
    <property type="entry name" value="P-loop containing nucleoside triphosphate hydrolases"/>
    <property type="match status" value="1"/>
</dbReference>
<accession>F9UAT3</accession>
<dbReference type="CDD" id="cd10147">
    <property type="entry name" value="Wzt_C-like"/>
    <property type="match status" value="1"/>
</dbReference>
<dbReference type="eggNOG" id="COG1134">
    <property type="taxonomic scope" value="Bacteria"/>
</dbReference>
<dbReference type="AlphaFoldDB" id="F9UAT3"/>
<protein>
    <submittedName>
        <fullName evidence="6">Teichoic-acid-transporting ATPase</fullName>
        <ecNumber evidence="6">3.6.3.40</ecNumber>
    </submittedName>
</protein>
<dbReference type="GO" id="GO:0140359">
    <property type="term" value="F:ABC-type transporter activity"/>
    <property type="evidence" value="ECO:0007669"/>
    <property type="project" value="InterPro"/>
</dbReference>
<evidence type="ECO:0000259" key="5">
    <source>
        <dbReference type="PROSITE" id="PS50893"/>
    </source>
</evidence>
<keyword evidence="7" id="KW-1185">Reference proteome</keyword>
<proteinExistence type="inferred from homology"/>
<dbReference type="Pfam" id="PF00005">
    <property type="entry name" value="ABC_tran"/>
    <property type="match status" value="1"/>
</dbReference>
<dbReference type="Pfam" id="PF14524">
    <property type="entry name" value="Wzt_C"/>
    <property type="match status" value="1"/>
</dbReference>
<dbReference type="GO" id="GO:0005524">
    <property type="term" value="F:ATP binding"/>
    <property type="evidence" value="ECO:0007669"/>
    <property type="project" value="UniProtKB-KW"/>
</dbReference>
<dbReference type="Gene3D" id="3.40.50.300">
    <property type="entry name" value="P-loop containing nucleotide triphosphate hydrolases"/>
    <property type="match status" value="1"/>
</dbReference>
<feature type="domain" description="ABC transporter" evidence="5">
    <location>
        <begin position="5"/>
        <end position="249"/>
    </location>
</feature>
<dbReference type="InterPro" id="IPR027417">
    <property type="entry name" value="P-loop_NTPase"/>
</dbReference>
<dbReference type="InterPro" id="IPR015860">
    <property type="entry name" value="ABC_transpr_TagH-like"/>
</dbReference>
<reference evidence="6 7" key="1">
    <citation type="submission" date="2011-06" db="EMBL/GenBank/DDBJ databases">
        <title>The draft genome of Thiocapsa marina 5811.</title>
        <authorList>
            <consortium name="US DOE Joint Genome Institute (JGI-PGF)"/>
            <person name="Lucas S."/>
            <person name="Han J."/>
            <person name="Cheng J.-F."/>
            <person name="Goodwin L."/>
            <person name="Pitluck S."/>
            <person name="Peters L."/>
            <person name="Land M.L."/>
            <person name="Hauser L."/>
            <person name="Vogl K."/>
            <person name="Liu Z."/>
            <person name="Imhoff J."/>
            <person name="Thiel V."/>
            <person name="Frigaard N.-U."/>
            <person name="Bryant D."/>
            <person name="Woyke T.J."/>
        </authorList>
    </citation>
    <scope>NUCLEOTIDE SEQUENCE [LARGE SCALE GENOMIC DNA]</scope>
    <source>
        <strain evidence="6 7">5811</strain>
    </source>
</reference>
<dbReference type="Gene3D" id="2.70.50.60">
    <property type="entry name" value="abc- transporter (atp binding component) like domain"/>
    <property type="match status" value="1"/>
</dbReference>
<dbReference type="InterPro" id="IPR050683">
    <property type="entry name" value="Bact_Polysacc_Export_ATP-bd"/>
</dbReference>
<evidence type="ECO:0000256" key="1">
    <source>
        <dbReference type="ARBA" id="ARBA00005417"/>
    </source>
</evidence>
<dbReference type="STRING" id="768671.ThimaDRAFT_1969"/>
<dbReference type="InterPro" id="IPR017871">
    <property type="entry name" value="ABC_transporter-like_CS"/>
</dbReference>
<keyword evidence="3" id="KW-0547">Nucleotide-binding</keyword>
<dbReference type="EMBL" id="AFWV01000006">
    <property type="protein sequence ID" value="EGV18551.1"/>
    <property type="molecule type" value="Genomic_DNA"/>
</dbReference>
<dbReference type="RefSeq" id="WP_007192845.1">
    <property type="nucleotide sequence ID" value="NZ_AFWV01000006.1"/>
</dbReference>
<dbReference type="InterPro" id="IPR003593">
    <property type="entry name" value="AAA+_ATPase"/>
</dbReference>
<dbReference type="EC" id="3.6.3.40" evidence="6"/>
<dbReference type="Proteomes" id="UP000005459">
    <property type="component" value="Unassembled WGS sequence"/>
</dbReference>
<dbReference type="GO" id="GO:0016887">
    <property type="term" value="F:ATP hydrolysis activity"/>
    <property type="evidence" value="ECO:0007669"/>
    <property type="project" value="InterPro"/>
</dbReference>
<evidence type="ECO:0000313" key="6">
    <source>
        <dbReference type="EMBL" id="EGV18551.1"/>
    </source>
</evidence>
<dbReference type="CDD" id="cd03220">
    <property type="entry name" value="ABC_KpsT_Wzt"/>
    <property type="match status" value="1"/>
</dbReference>
<dbReference type="InterPro" id="IPR003439">
    <property type="entry name" value="ABC_transporter-like_ATP-bd"/>
</dbReference>
<keyword evidence="4" id="KW-0067">ATP-binding</keyword>
<dbReference type="PANTHER" id="PTHR46743:SF2">
    <property type="entry name" value="TEICHOIC ACIDS EXPORT ATP-BINDING PROTEIN TAGH"/>
    <property type="match status" value="1"/>
</dbReference>
<name>F9UAT3_9GAMM</name>